<comment type="similarity">
    <text evidence="3">Belongs to the pectinesterase family.</text>
</comment>
<dbReference type="PANTHER" id="PTHR31321">
    <property type="entry name" value="ACYL-COA THIOESTER HYDROLASE YBHC-RELATED"/>
    <property type="match status" value="1"/>
</dbReference>
<keyword evidence="6 9" id="KW-0378">Hydrolase</keyword>
<evidence type="ECO:0000256" key="4">
    <source>
        <dbReference type="ARBA" id="ARBA00013229"/>
    </source>
</evidence>
<keyword evidence="5" id="KW-0134">Cell wall</keyword>
<dbReference type="SUPFAM" id="SSF51126">
    <property type="entry name" value="Pectin lyase-like"/>
    <property type="match status" value="1"/>
</dbReference>
<evidence type="ECO:0000256" key="6">
    <source>
        <dbReference type="ARBA" id="ARBA00022801"/>
    </source>
</evidence>
<feature type="domain" description="Pectinesterase catalytic" evidence="8">
    <location>
        <begin position="121"/>
        <end position="212"/>
    </location>
</feature>
<dbReference type="Gene3D" id="2.160.20.10">
    <property type="entry name" value="Single-stranded right-handed beta-helix, Pectin lyase-like"/>
    <property type="match status" value="2"/>
</dbReference>
<organism evidence="9">
    <name type="scientific">Glycine soja</name>
    <name type="common">Wild soybean</name>
    <dbReference type="NCBI Taxonomy" id="3848"/>
    <lineage>
        <taxon>Eukaryota</taxon>
        <taxon>Viridiplantae</taxon>
        <taxon>Streptophyta</taxon>
        <taxon>Embryophyta</taxon>
        <taxon>Tracheophyta</taxon>
        <taxon>Spermatophyta</taxon>
        <taxon>Magnoliopsida</taxon>
        <taxon>eudicotyledons</taxon>
        <taxon>Gunneridae</taxon>
        <taxon>Pentapetalae</taxon>
        <taxon>rosids</taxon>
        <taxon>fabids</taxon>
        <taxon>Fabales</taxon>
        <taxon>Fabaceae</taxon>
        <taxon>Papilionoideae</taxon>
        <taxon>50 kb inversion clade</taxon>
        <taxon>NPAAA clade</taxon>
        <taxon>indigoferoid/millettioid clade</taxon>
        <taxon>Phaseoleae</taxon>
        <taxon>Glycine</taxon>
        <taxon>Glycine subgen. Soja</taxon>
    </lineage>
</organism>
<evidence type="ECO:0000259" key="8">
    <source>
        <dbReference type="Pfam" id="PF01095"/>
    </source>
</evidence>
<keyword evidence="5" id="KW-0964">Secreted</keyword>
<gene>
    <name evidence="9" type="ORF">glysoja_032744</name>
</gene>
<comment type="subcellular location">
    <subcellularLocation>
        <location evidence="1">Secreted</location>
        <location evidence="1">Cell wall</location>
    </subcellularLocation>
</comment>
<dbReference type="UniPathway" id="UPA00545">
    <property type="reaction ID" value="UER00823"/>
</dbReference>
<dbReference type="Pfam" id="PF01095">
    <property type="entry name" value="Pectinesterase"/>
    <property type="match status" value="1"/>
</dbReference>
<evidence type="ECO:0000313" key="9">
    <source>
        <dbReference type="EMBL" id="KHN21860.1"/>
    </source>
</evidence>
<comment type="pathway">
    <text evidence="2">Glycan metabolism; pectin degradation; 2-dehydro-3-deoxy-D-gluconate from pectin: step 1/5.</text>
</comment>
<sequence>MQFTFNCLSLAGKLTNHEIPEKLVEDVKKKSREFHDFSVEEKEFSDKVPFTPIRKKVVVQANKNYLIIQGQGYLNTTIEWNNTANSTGYTSYSYSFVIFASKFTAYNISFKNMAPPPPPRVVGAQAVALRDCTIKCVAKEEKDEISGSITAQGRQSMNEESGFSFVNCRIVGSGSGSGREWLGRAWGAYATVFFSRTYMSDVVAPDGWNDLRDPFRDQFVSLLLLVIFIF</sequence>
<keyword evidence="7" id="KW-0063">Aspartyl esterase</keyword>
<dbReference type="EC" id="3.1.1.11" evidence="4"/>
<dbReference type="EMBL" id="KN657551">
    <property type="protein sequence ID" value="KHN21860.1"/>
    <property type="molecule type" value="Genomic_DNA"/>
</dbReference>
<evidence type="ECO:0000256" key="1">
    <source>
        <dbReference type="ARBA" id="ARBA00004191"/>
    </source>
</evidence>
<proteinExistence type="inferred from homology"/>
<accession>A0A0B2QKA7</accession>
<protein>
    <recommendedName>
        <fullName evidence="4">pectinesterase</fullName>
        <ecNumber evidence="4">3.1.1.11</ecNumber>
    </recommendedName>
</protein>
<evidence type="ECO:0000256" key="5">
    <source>
        <dbReference type="ARBA" id="ARBA00022512"/>
    </source>
</evidence>
<dbReference type="GO" id="GO:0042545">
    <property type="term" value="P:cell wall modification"/>
    <property type="evidence" value="ECO:0007669"/>
    <property type="project" value="InterPro"/>
</dbReference>
<name>A0A0B2QKA7_GLYSO</name>
<dbReference type="InterPro" id="IPR000070">
    <property type="entry name" value="Pectinesterase_cat"/>
</dbReference>
<dbReference type="InterPro" id="IPR012334">
    <property type="entry name" value="Pectin_lyas_fold"/>
</dbReference>
<evidence type="ECO:0000256" key="3">
    <source>
        <dbReference type="ARBA" id="ARBA00008891"/>
    </source>
</evidence>
<evidence type="ECO:0000256" key="7">
    <source>
        <dbReference type="ARBA" id="ARBA00023085"/>
    </source>
</evidence>
<dbReference type="GO" id="GO:0030599">
    <property type="term" value="F:pectinesterase activity"/>
    <property type="evidence" value="ECO:0007669"/>
    <property type="project" value="UniProtKB-EC"/>
</dbReference>
<dbReference type="AlphaFoldDB" id="A0A0B2QKA7"/>
<evidence type="ECO:0000256" key="2">
    <source>
        <dbReference type="ARBA" id="ARBA00005184"/>
    </source>
</evidence>
<dbReference type="InterPro" id="IPR011050">
    <property type="entry name" value="Pectin_lyase_fold/virulence"/>
</dbReference>
<dbReference type="GO" id="GO:0045490">
    <property type="term" value="P:pectin catabolic process"/>
    <property type="evidence" value="ECO:0007669"/>
    <property type="project" value="UniProtKB-UniPathway"/>
</dbReference>
<dbReference type="PANTHER" id="PTHR31321:SF73">
    <property type="entry name" value="PECTINESTERASE 14-RELATED"/>
    <property type="match status" value="1"/>
</dbReference>
<dbReference type="Proteomes" id="UP000053555">
    <property type="component" value="Unassembled WGS sequence"/>
</dbReference>
<reference evidence="9" key="1">
    <citation type="submission" date="2014-07" db="EMBL/GenBank/DDBJ databases">
        <title>Identification of a novel salt tolerance gene in wild soybean by whole-genome sequencing.</title>
        <authorList>
            <person name="Lam H.-M."/>
            <person name="Qi X."/>
            <person name="Li M.-W."/>
            <person name="Liu X."/>
            <person name="Xie M."/>
            <person name="Ni M."/>
            <person name="Xu X."/>
        </authorList>
    </citation>
    <scope>NUCLEOTIDE SEQUENCE [LARGE SCALE GENOMIC DNA]</scope>
    <source>
        <tissue evidence="9">Root</tissue>
    </source>
</reference>